<name>A0AAN8S7D3_POLSC</name>
<evidence type="ECO:0000313" key="3">
    <source>
        <dbReference type="Proteomes" id="UP001372834"/>
    </source>
</evidence>
<reference evidence="2 3" key="1">
    <citation type="submission" date="2023-10" db="EMBL/GenBank/DDBJ databases">
        <title>Genomes of two closely related lineages of the louse Polyplax serrata with different host specificities.</title>
        <authorList>
            <person name="Martinu J."/>
            <person name="Tarabai H."/>
            <person name="Stefka J."/>
            <person name="Hypsa V."/>
        </authorList>
    </citation>
    <scope>NUCLEOTIDE SEQUENCE [LARGE SCALE GENOMIC DNA]</scope>
    <source>
        <strain evidence="2">HR10_N</strain>
    </source>
</reference>
<protein>
    <submittedName>
        <fullName evidence="2">Uncharacterized protein</fullName>
    </submittedName>
</protein>
<dbReference type="Proteomes" id="UP001372834">
    <property type="component" value="Unassembled WGS sequence"/>
</dbReference>
<evidence type="ECO:0000313" key="2">
    <source>
        <dbReference type="EMBL" id="KAK6634351.1"/>
    </source>
</evidence>
<dbReference type="AlphaFoldDB" id="A0AAN8S7D3"/>
<feature type="region of interest" description="Disordered" evidence="1">
    <location>
        <begin position="57"/>
        <end position="95"/>
    </location>
</feature>
<dbReference type="EMBL" id="JAWJWE010000005">
    <property type="protein sequence ID" value="KAK6634351.1"/>
    <property type="molecule type" value="Genomic_DNA"/>
</dbReference>
<proteinExistence type="predicted"/>
<feature type="compositionally biased region" description="Polar residues" evidence="1">
    <location>
        <begin position="73"/>
        <end position="95"/>
    </location>
</feature>
<gene>
    <name evidence="2" type="ORF">RUM43_011751</name>
</gene>
<comment type="caution">
    <text evidence="2">The sequence shown here is derived from an EMBL/GenBank/DDBJ whole genome shotgun (WGS) entry which is preliminary data.</text>
</comment>
<accession>A0AAN8S7D3</accession>
<evidence type="ECO:0000256" key="1">
    <source>
        <dbReference type="SAM" id="MobiDB-lite"/>
    </source>
</evidence>
<organism evidence="2 3">
    <name type="scientific">Polyplax serrata</name>
    <name type="common">Common mouse louse</name>
    <dbReference type="NCBI Taxonomy" id="468196"/>
    <lineage>
        <taxon>Eukaryota</taxon>
        <taxon>Metazoa</taxon>
        <taxon>Ecdysozoa</taxon>
        <taxon>Arthropoda</taxon>
        <taxon>Hexapoda</taxon>
        <taxon>Insecta</taxon>
        <taxon>Pterygota</taxon>
        <taxon>Neoptera</taxon>
        <taxon>Paraneoptera</taxon>
        <taxon>Psocodea</taxon>
        <taxon>Troctomorpha</taxon>
        <taxon>Phthiraptera</taxon>
        <taxon>Anoplura</taxon>
        <taxon>Polyplacidae</taxon>
        <taxon>Polyplax</taxon>
    </lineage>
</organism>
<sequence>MNKGVSFPLAGPGFSFTCLPSFTIDRPSGKGEKRESRLTKGKSFVLVAQGGGATVRTNKTVVSSGGDVGGSGATTERSQESSKFTQDQNSTQIQD</sequence>